<organism evidence="1 2">
    <name type="scientific">Rhodocollybia butyracea</name>
    <dbReference type="NCBI Taxonomy" id="206335"/>
    <lineage>
        <taxon>Eukaryota</taxon>
        <taxon>Fungi</taxon>
        <taxon>Dikarya</taxon>
        <taxon>Basidiomycota</taxon>
        <taxon>Agaricomycotina</taxon>
        <taxon>Agaricomycetes</taxon>
        <taxon>Agaricomycetidae</taxon>
        <taxon>Agaricales</taxon>
        <taxon>Marasmiineae</taxon>
        <taxon>Omphalotaceae</taxon>
        <taxon>Rhodocollybia</taxon>
    </lineage>
</organism>
<name>A0A9P5PXC8_9AGAR</name>
<dbReference type="Proteomes" id="UP000772434">
    <property type="component" value="Unassembled WGS sequence"/>
</dbReference>
<comment type="caution">
    <text evidence="1">The sequence shown here is derived from an EMBL/GenBank/DDBJ whole genome shotgun (WGS) entry which is preliminary data.</text>
</comment>
<proteinExistence type="predicted"/>
<sequence>MKEVQESQLNLGALGPLPNPFHLKVKKFSDDEPVEPSPKPSRVRLDKATGYVIPQSSSLNYHISSISGALKGVGWSERELVAFSYSAGTFNSLFSHPIYDIYHGRWLDTNTIAIAFEDRCELYRIVTVDTNGDEVCSPAFVDPILTHFSKSIRCC</sequence>
<evidence type="ECO:0000313" key="2">
    <source>
        <dbReference type="Proteomes" id="UP000772434"/>
    </source>
</evidence>
<reference evidence="1" key="1">
    <citation type="submission" date="2020-11" db="EMBL/GenBank/DDBJ databases">
        <authorList>
            <consortium name="DOE Joint Genome Institute"/>
            <person name="Ahrendt S."/>
            <person name="Riley R."/>
            <person name="Andreopoulos W."/>
            <person name="Labutti K."/>
            <person name="Pangilinan J."/>
            <person name="Ruiz-Duenas F.J."/>
            <person name="Barrasa J.M."/>
            <person name="Sanchez-Garcia M."/>
            <person name="Camarero S."/>
            <person name="Miyauchi S."/>
            <person name="Serrano A."/>
            <person name="Linde D."/>
            <person name="Babiker R."/>
            <person name="Drula E."/>
            <person name="Ayuso-Fernandez I."/>
            <person name="Pacheco R."/>
            <person name="Padilla G."/>
            <person name="Ferreira P."/>
            <person name="Barriuso J."/>
            <person name="Kellner H."/>
            <person name="Castanera R."/>
            <person name="Alfaro M."/>
            <person name="Ramirez L."/>
            <person name="Pisabarro A.G."/>
            <person name="Kuo A."/>
            <person name="Tritt A."/>
            <person name="Lipzen A."/>
            <person name="He G."/>
            <person name="Yan M."/>
            <person name="Ng V."/>
            <person name="Cullen D."/>
            <person name="Martin F."/>
            <person name="Rosso M.-N."/>
            <person name="Henrissat B."/>
            <person name="Hibbett D."/>
            <person name="Martinez A.T."/>
            <person name="Grigoriev I.V."/>
        </authorList>
    </citation>
    <scope>NUCLEOTIDE SEQUENCE</scope>
    <source>
        <strain evidence="1">AH 40177</strain>
    </source>
</reference>
<evidence type="ECO:0000313" key="1">
    <source>
        <dbReference type="EMBL" id="KAF9071141.1"/>
    </source>
</evidence>
<dbReference type="AlphaFoldDB" id="A0A9P5PXC8"/>
<keyword evidence="2" id="KW-1185">Reference proteome</keyword>
<dbReference type="EMBL" id="JADNRY010000035">
    <property type="protein sequence ID" value="KAF9071141.1"/>
    <property type="molecule type" value="Genomic_DNA"/>
</dbReference>
<accession>A0A9P5PXC8</accession>
<protein>
    <submittedName>
        <fullName evidence="1">Uncharacterized protein</fullName>
    </submittedName>
</protein>
<gene>
    <name evidence="1" type="ORF">BDP27DRAFT_554582</name>
</gene>